<sequence>MVTGASSGIGRATVELFRSHGWEVTGVARRADRLESLASATGADTFVADLTDPDDVAALAAHLETLDRVDVLVNNAGGARGGDRIEAGKPEDWNWMFEVNVVAVQRVTAALLPVLRRTAAEAGNADIVTITSVAGHEVYEGGAGYNAAKAGAVSLMGVLRLELAGEPLRVIEVAPGMVKTEEFALTRFDGDADRAAAVYKGVVNPLTAEDVAEVVVHAVELPGHVNLDHITIRPVAQAAQFKVIRTPLEVRAD</sequence>
<dbReference type="InterPro" id="IPR002347">
    <property type="entry name" value="SDR_fam"/>
</dbReference>
<keyword evidence="5" id="KW-1185">Reference proteome</keyword>
<dbReference type="Pfam" id="PF00106">
    <property type="entry name" value="adh_short"/>
    <property type="match status" value="1"/>
</dbReference>
<evidence type="ECO:0000256" key="2">
    <source>
        <dbReference type="ARBA" id="ARBA00023002"/>
    </source>
</evidence>
<dbReference type="GO" id="GO:0016616">
    <property type="term" value="F:oxidoreductase activity, acting on the CH-OH group of donors, NAD or NADP as acceptor"/>
    <property type="evidence" value="ECO:0007669"/>
    <property type="project" value="UniProtKB-ARBA"/>
</dbReference>
<dbReference type="PRINTS" id="PR00080">
    <property type="entry name" value="SDRFAMILY"/>
</dbReference>
<keyword evidence="2" id="KW-0560">Oxidoreductase</keyword>
<comment type="similarity">
    <text evidence="1 3">Belongs to the short-chain dehydrogenases/reductases (SDR) family.</text>
</comment>
<proteinExistence type="inferred from homology"/>
<dbReference type="SUPFAM" id="SSF51735">
    <property type="entry name" value="NAD(P)-binding Rossmann-fold domains"/>
    <property type="match status" value="1"/>
</dbReference>
<protein>
    <submittedName>
        <fullName evidence="4">SDR family oxidoreductase</fullName>
    </submittedName>
</protein>
<dbReference type="PROSITE" id="PS00061">
    <property type="entry name" value="ADH_SHORT"/>
    <property type="match status" value="1"/>
</dbReference>
<dbReference type="Gene3D" id="3.40.50.720">
    <property type="entry name" value="NAD(P)-binding Rossmann-like Domain"/>
    <property type="match status" value="1"/>
</dbReference>
<dbReference type="OrthoDB" id="9775296at2"/>
<gene>
    <name evidence="4" type="ORF">E6C64_17350</name>
</gene>
<dbReference type="PANTHER" id="PTHR42901:SF1">
    <property type="entry name" value="ALCOHOL DEHYDROGENASE"/>
    <property type="match status" value="1"/>
</dbReference>
<evidence type="ECO:0000313" key="4">
    <source>
        <dbReference type="EMBL" id="THG28802.1"/>
    </source>
</evidence>
<comment type="caution">
    <text evidence="4">The sequence shown here is derived from an EMBL/GenBank/DDBJ whole genome shotgun (WGS) entry which is preliminary data.</text>
</comment>
<evidence type="ECO:0000256" key="3">
    <source>
        <dbReference type="RuleBase" id="RU000363"/>
    </source>
</evidence>
<dbReference type="InterPro" id="IPR036291">
    <property type="entry name" value="NAD(P)-bd_dom_sf"/>
</dbReference>
<dbReference type="EMBL" id="SSSM01000006">
    <property type="protein sequence ID" value="THG28802.1"/>
    <property type="molecule type" value="Genomic_DNA"/>
</dbReference>
<dbReference type="InterPro" id="IPR020904">
    <property type="entry name" value="Sc_DH/Rdtase_CS"/>
</dbReference>
<dbReference type="PANTHER" id="PTHR42901">
    <property type="entry name" value="ALCOHOL DEHYDROGENASE"/>
    <property type="match status" value="1"/>
</dbReference>
<evidence type="ECO:0000313" key="5">
    <source>
        <dbReference type="Proteomes" id="UP000309133"/>
    </source>
</evidence>
<organism evidence="4 5">
    <name type="scientific">Naasia lichenicola</name>
    <dbReference type="NCBI Taxonomy" id="2565933"/>
    <lineage>
        <taxon>Bacteria</taxon>
        <taxon>Bacillati</taxon>
        <taxon>Actinomycetota</taxon>
        <taxon>Actinomycetes</taxon>
        <taxon>Micrococcales</taxon>
        <taxon>Microbacteriaceae</taxon>
        <taxon>Naasia</taxon>
    </lineage>
</organism>
<reference evidence="4 5" key="1">
    <citation type="submission" date="2019-04" db="EMBL/GenBank/DDBJ databases">
        <authorList>
            <person name="Jiang L."/>
        </authorList>
    </citation>
    <scope>NUCLEOTIDE SEQUENCE [LARGE SCALE GENOMIC DNA]</scope>
    <source>
        <strain evidence="4 5">YIM 131853</strain>
    </source>
</reference>
<accession>A0A4S4FGC0</accession>
<dbReference type="AlphaFoldDB" id="A0A4S4FGC0"/>
<name>A0A4S4FGC0_9MICO</name>
<dbReference type="PRINTS" id="PR00081">
    <property type="entry name" value="GDHRDH"/>
</dbReference>
<dbReference type="Proteomes" id="UP000309133">
    <property type="component" value="Unassembled WGS sequence"/>
</dbReference>
<evidence type="ECO:0000256" key="1">
    <source>
        <dbReference type="ARBA" id="ARBA00006484"/>
    </source>
</evidence>
<dbReference type="FunFam" id="3.40.50.720:FF:000047">
    <property type="entry name" value="NADP-dependent L-serine/L-allo-threonine dehydrogenase"/>
    <property type="match status" value="1"/>
</dbReference>